<reference evidence="6 7" key="1">
    <citation type="submission" date="2019-02" db="EMBL/GenBank/DDBJ databases">
        <title>Deep-cultivation of Planctomycetes and their phenomic and genomic characterization uncovers novel biology.</title>
        <authorList>
            <person name="Wiegand S."/>
            <person name="Jogler M."/>
            <person name="Boedeker C."/>
            <person name="Pinto D."/>
            <person name="Vollmers J."/>
            <person name="Rivas-Marin E."/>
            <person name="Kohn T."/>
            <person name="Peeters S.H."/>
            <person name="Heuer A."/>
            <person name="Rast P."/>
            <person name="Oberbeckmann S."/>
            <person name="Bunk B."/>
            <person name="Jeske O."/>
            <person name="Meyerdierks A."/>
            <person name="Storesund J.E."/>
            <person name="Kallscheuer N."/>
            <person name="Luecker S."/>
            <person name="Lage O.M."/>
            <person name="Pohl T."/>
            <person name="Merkel B.J."/>
            <person name="Hornburger P."/>
            <person name="Mueller R.-W."/>
            <person name="Bruemmer F."/>
            <person name="Labrenz M."/>
            <person name="Spormann A.M."/>
            <person name="Op den Camp H."/>
            <person name="Overmann J."/>
            <person name="Amann R."/>
            <person name="Jetten M.S.M."/>
            <person name="Mascher T."/>
            <person name="Medema M.H."/>
            <person name="Devos D.P."/>
            <person name="Kaster A.-K."/>
            <person name="Ovreas L."/>
            <person name="Rohde M."/>
            <person name="Galperin M.Y."/>
            <person name="Jogler C."/>
        </authorList>
    </citation>
    <scope>NUCLEOTIDE SEQUENCE [LARGE SCALE GENOMIC DNA]</scope>
    <source>
        <strain evidence="6 7">Mal33</strain>
    </source>
</reference>
<sequence>MIALPKRQNMEAQLVGAKRMIEQMPGGEDLYQQVCILCMTYASDRDWDQPQHGFIRTVARRESINMHRKHVARRPFFQAVEYMDSAGDGLEPLDSIVDDERAKIVRRSVEKLGEPYRSASKARFYDGFSSAEIAAKLGIPRNTVKTRLKRARQQLAAKPELQRYSPES</sequence>
<keyword evidence="4" id="KW-0804">Transcription</keyword>
<evidence type="ECO:0000256" key="3">
    <source>
        <dbReference type="ARBA" id="ARBA00023082"/>
    </source>
</evidence>
<evidence type="ECO:0000256" key="2">
    <source>
        <dbReference type="ARBA" id="ARBA00023015"/>
    </source>
</evidence>
<dbReference type="PANTHER" id="PTHR43133:SF51">
    <property type="entry name" value="RNA POLYMERASE SIGMA FACTOR"/>
    <property type="match status" value="1"/>
</dbReference>
<dbReference type="GO" id="GO:0006352">
    <property type="term" value="P:DNA-templated transcription initiation"/>
    <property type="evidence" value="ECO:0007669"/>
    <property type="project" value="InterPro"/>
</dbReference>
<dbReference type="Pfam" id="PF08281">
    <property type="entry name" value="Sigma70_r4_2"/>
    <property type="match status" value="1"/>
</dbReference>
<dbReference type="AlphaFoldDB" id="A0A518IMD7"/>
<dbReference type="GO" id="GO:0016987">
    <property type="term" value="F:sigma factor activity"/>
    <property type="evidence" value="ECO:0007669"/>
    <property type="project" value="UniProtKB-KW"/>
</dbReference>
<name>A0A518IMD7_9BACT</name>
<dbReference type="InterPro" id="IPR036388">
    <property type="entry name" value="WH-like_DNA-bd_sf"/>
</dbReference>
<dbReference type="InterPro" id="IPR013324">
    <property type="entry name" value="RNA_pol_sigma_r3/r4-like"/>
</dbReference>
<dbReference type="InterPro" id="IPR039425">
    <property type="entry name" value="RNA_pol_sigma-70-like"/>
</dbReference>
<comment type="similarity">
    <text evidence="1">Belongs to the sigma-70 factor family. ECF subfamily.</text>
</comment>
<dbReference type="Gene3D" id="1.10.10.10">
    <property type="entry name" value="Winged helix-like DNA-binding domain superfamily/Winged helix DNA-binding domain"/>
    <property type="match status" value="1"/>
</dbReference>
<dbReference type="NCBIfam" id="TIGR02937">
    <property type="entry name" value="sigma70-ECF"/>
    <property type="match status" value="1"/>
</dbReference>
<accession>A0A518IMD7</accession>
<gene>
    <name evidence="6" type="primary">sigW_1</name>
    <name evidence="6" type="ORF">Mal33_01940</name>
</gene>
<evidence type="ECO:0000256" key="4">
    <source>
        <dbReference type="ARBA" id="ARBA00023163"/>
    </source>
</evidence>
<feature type="domain" description="RNA polymerase sigma factor 70 region 4 type 2" evidence="5">
    <location>
        <begin position="104"/>
        <end position="155"/>
    </location>
</feature>
<keyword evidence="3" id="KW-0731">Sigma factor</keyword>
<proteinExistence type="inferred from homology"/>
<dbReference type="InterPro" id="IPR014284">
    <property type="entry name" value="RNA_pol_sigma-70_dom"/>
</dbReference>
<evidence type="ECO:0000313" key="6">
    <source>
        <dbReference type="EMBL" id="QDV54244.1"/>
    </source>
</evidence>
<dbReference type="GO" id="GO:0003677">
    <property type="term" value="F:DNA binding"/>
    <property type="evidence" value="ECO:0007669"/>
    <property type="project" value="InterPro"/>
</dbReference>
<dbReference type="CDD" id="cd06171">
    <property type="entry name" value="Sigma70_r4"/>
    <property type="match status" value="1"/>
</dbReference>
<dbReference type="Proteomes" id="UP000316770">
    <property type="component" value="Chromosome"/>
</dbReference>
<dbReference type="EMBL" id="CP036318">
    <property type="protein sequence ID" value="QDV54244.1"/>
    <property type="molecule type" value="Genomic_DNA"/>
</dbReference>
<evidence type="ECO:0000256" key="1">
    <source>
        <dbReference type="ARBA" id="ARBA00010641"/>
    </source>
</evidence>
<evidence type="ECO:0000259" key="5">
    <source>
        <dbReference type="Pfam" id="PF08281"/>
    </source>
</evidence>
<keyword evidence="2" id="KW-0805">Transcription regulation</keyword>
<dbReference type="SUPFAM" id="SSF88659">
    <property type="entry name" value="Sigma3 and sigma4 domains of RNA polymerase sigma factors"/>
    <property type="match status" value="1"/>
</dbReference>
<protein>
    <submittedName>
        <fullName evidence="6">ECF RNA polymerase sigma factor SigW</fullName>
    </submittedName>
</protein>
<dbReference type="InterPro" id="IPR013325">
    <property type="entry name" value="RNA_pol_sigma_r2"/>
</dbReference>
<dbReference type="RefSeq" id="WP_145281742.1">
    <property type="nucleotide sequence ID" value="NZ_CP036318.1"/>
</dbReference>
<dbReference type="SUPFAM" id="SSF88946">
    <property type="entry name" value="Sigma2 domain of RNA polymerase sigma factors"/>
    <property type="match status" value="1"/>
</dbReference>
<evidence type="ECO:0000313" key="7">
    <source>
        <dbReference type="Proteomes" id="UP000316770"/>
    </source>
</evidence>
<organism evidence="6 7">
    <name type="scientific">Rosistilla oblonga</name>
    <dbReference type="NCBI Taxonomy" id="2527990"/>
    <lineage>
        <taxon>Bacteria</taxon>
        <taxon>Pseudomonadati</taxon>
        <taxon>Planctomycetota</taxon>
        <taxon>Planctomycetia</taxon>
        <taxon>Pirellulales</taxon>
        <taxon>Pirellulaceae</taxon>
        <taxon>Rosistilla</taxon>
    </lineage>
</organism>
<dbReference type="PANTHER" id="PTHR43133">
    <property type="entry name" value="RNA POLYMERASE ECF-TYPE SIGMA FACTO"/>
    <property type="match status" value="1"/>
</dbReference>
<dbReference type="InterPro" id="IPR013249">
    <property type="entry name" value="RNA_pol_sigma70_r4_t2"/>
</dbReference>
<keyword evidence="7" id="KW-1185">Reference proteome</keyword>